<dbReference type="EMBL" id="JBEGDG010000011">
    <property type="protein sequence ID" value="MEQ6356044.1"/>
    <property type="molecule type" value="Genomic_DNA"/>
</dbReference>
<dbReference type="Proteomes" id="UP001478862">
    <property type="component" value="Unassembled WGS sequence"/>
</dbReference>
<proteinExistence type="predicted"/>
<evidence type="ECO:0000313" key="1">
    <source>
        <dbReference type="EMBL" id="MEQ6356044.1"/>
    </source>
</evidence>
<accession>A0ABV1MV84</accession>
<keyword evidence="2" id="KW-1185">Reference proteome</keyword>
<dbReference type="RefSeq" id="WP_349660555.1">
    <property type="nucleotide sequence ID" value="NZ_JBEGDG010000011.1"/>
</dbReference>
<protein>
    <submittedName>
        <fullName evidence="1">Uncharacterized protein</fullName>
    </submittedName>
</protein>
<name>A0ABV1MV84_9BACI</name>
<comment type="caution">
    <text evidence="1">The sequence shown here is derived from an EMBL/GenBank/DDBJ whole genome shotgun (WGS) entry which is preliminary data.</text>
</comment>
<sequence length="83" mass="9919">MKRDYAGFLDKKHSNCPENYVITDDMTDKDFVETIQSYLLDFKDGHLSFKAKKTEMPNRGFKVRRYQRRKATHLYTLDTTTFT</sequence>
<reference evidence="1 2" key="1">
    <citation type="submission" date="2024-06" db="EMBL/GenBank/DDBJ databases">
        <title>Lysinibacillus zambalefons sp. nov., a Novel Firmicute Isolated from the Poon Bato Zambales Hyperalkaline Spring.</title>
        <authorList>
            <person name="Aja J.A."/>
            <person name="Lazaro J.E.H."/>
            <person name="Llorin L.D."/>
            <person name="Lim K.R."/>
            <person name="Teodosio J."/>
            <person name="Dalisay D.S."/>
        </authorList>
    </citation>
    <scope>NUCLEOTIDE SEQUENCE [LARGE SCALE GENOMIC DNA]</scope>
    <source>
        <strain evidence="1 2">M3</strain>
    </source>
</reference>
<evidence type="ECO:0000313" key="2">
    <source>
        <dbReference type="Proteomes" id="UP001478862"/>
    </source>
</evidence>
<organism evidence="1 2">
    <name type="scientific">Lysinibacillus zambalensis</name>
    <dbReference type="NCBI Taxonomy" id="3160866"/>
    <lineage>
        <taxon>Bacteria</taxon>
        <taxon>Bacillati</taxon>
        <taxon>Bacillota</taxon>
        <taxon>Bacilli</taxon>
        <taxon>Bacillales</taxon>
        <taxon>Bacillaceae</taxon>
        <taxon>Lysinibacillus</taxon>
    </lineage>
</organism>
<gene>
    <name evidence="1" type="ORF">ABNX05_15555</name>
</gene>